<dbReference type="GO" id="GO:0005506">
    <property type="term" value="F:iron ion binding"/>
    <property type="evidence" value="ECO:0007669"/>
    <property type="project" value="InterPro"/>
</dbReference>
<dbReference type="InterPro" id="IPR006694">
    <property type="entry name" value="Fatty_acid_hydroxylase"/>
</dbReference>
<accession>A0AAV7TZJ3</accession>
<evidence type="ECO:0000256" key="5">
    <source>
        <dbReference type="SAM" id="Phobius"/>
    </source>
</evidence>
<evidence type="ECO:0000256" key="2">
    <source>
        <dbReference type="ARBA" id="ARBA00022692"/>
    </source>
</evidence>
<keyword evidence="4 5" id="KW-0472">Membrane</keyword>
<reference evidence="7" key="1">
    <citation type="journal article" date="2022" name="bioRxiv">
        <title>Sequencing and chromosome-scale assembly of the giantPleurodeles waltlgenome.</title>
        <authorList>
            <person name="Brown T."/>
            <person name="Elewa A."/>
            <person name="Iarovenko S."/>
            <person name="Subramanian E."/>
            <person name="Araus A.J."/>
            <person name="Petzold A."/>
            <person name="Susuki M."/>
            <person name="Suzuki K.-i.T."/>
            <person name="Hayashi T."/>
            <person name="Toyoda A."/>
            <person name="Oliveira C."/>
            <person name="Osipova E."/>
            <person name="Leigh N.D."/>
            <person name="Simon A."/>
            <person name="Yun M.H."/>
        </authorList>
    </citation>
    <scope>NUCLEOTIDE SEQUENCE</scope>
    <source>
        <strain evidence="7">20211129_DDA</strain>
        <tissue evidence="7">Liver</tissue>
    </source>
</reference>
<evidence type="ECO:0000256" key="4">
    <source>
        <dbReference type="ARBA" id="ARBA00023136"/>
    </source>
</evidence>
<organism evidence="7 8">
    <name type="scientific">Pleurodeles waltl</name>
    <name type="common">Iberian ribbed newt</name>
    <dbReference type="NCBI Taxonomy" id="8319"/>
    <lineage>
        <taxon>Eukaryota</taxon>
        <taxon>Metazoa</taxon>
        <taxon>Chordata</taxon>
        <taxon>Craniata</taxon>
        <taxon>Vertebrata</taxon>
        <taxon>Euteleostomi</taxon>
        <taxon>Amphibia</taxon>
        <taxon>Batrachia</taxon>
        <taxon>Caudata</taxon>
        <taxon>Salamandroidea</taxon>
        <taxon>Salamandridae</taxon>
        <taxon>Pleurodelinae</taxon>
        <taxon>Pleurodeles</taxon>
    </lineage>
</organism>
<evidence type="ECO:0000256" key="1">
    <source>
        <dbReference type="ARBA" id="ARBA00004370"/>
    </source>
</evidence>
<dbReference type="GO" id="GO:0016020">
    <property type="term" value="C:membrane"/>
    <property type="evidence" value="ECO:0007669"/>
    <property type="project" value="UniProtKB-SubCell"/>
</dbReference>
<protein>
    <recommendedName>
        <fullName evidence="6">Fatty acid hydroxylase domain-containing protein</fullName>
    </recommendedName>
</protein>
<dbReference type="GO" id="GO:0008610">
    <property type="term" value="P:lipid biosynthetic process"/>
    <property type="evidence" value="ECO:0007669"/>
    <property type="project" value="InterPro"/>
</dbReference>
<gene>
    <name evidence="7" type="ORF">NDU88_006239</name>
</gene>
<dbReference type="InterPro" id="IPR050307">
    <property type="entry name" value="Sterol_Desaturase_Related"/>
</dbReference>
<keyword evidence="8" id="KW-1185">Reference proteome</keyword>
<sequence length="313" mass="36496">MDLVIEPSQLFETFLSRRPLLQPLWDYLRFNYSDALRSPLFPVILTVSSYVIFCIPYLIFNIMGRKWTSIHKYKIQQNRNPTAAMILSCVGVTLRNHLFYIFPASVAQWYWRPPVPLPEECPTIPEMVVGVVGSLLLFDFQYFIWHLIHHKNRWLYKTFHALHHDYIAPFSLATQCLGGWELITVGFWTTANPILLRCHLLTTWVFMLFHVYVSVEDHSGYDLPWSTSRLVPFGIYGGPIKHDMHHQKPMSNYAPHFAHWDKLFGTHAEFGFSKGYLEPVAPNGTCCISSRMDSLYDEGVHPTERTAEEKKDR</sequence>
<dbReference type="AlphaFoldDB" id="A0AAV7TZJ3"/>
<dbReference type="Proteomes" id="UP001066276">
    <property type="component" value="Chromosome 3_2"/>
</dbReference>
<dbReference type="EMBL" id="JANPWB010000006">
    <property type="protein sequence ID" value="KAJ1181028.1"/>
    <property type="molecule type" value="Genomic_DNA"/>
</dbReference>
<feature type="domain" description="Fatty acid hydroxylase" evidence="6">
    <location>
        <begin position="134"/>
        <end position="266"/>
    </location>
</feature>
<evidence type="ECO:0000313" key="7">
    <source>
        <dbReference type="EMBL" id="KAJ1181028.1"/>
    </source>
</evidence>
<evidence type="ECO:0000313" key="8">
    <source>
        <dbReference type="Proteomes" id="UP001066276"/>
    </source>
</evidence>
<dbReference type="Pfam" id="PF04116">
    <property type="entry name" value="FA_hydroxylase"/>
    <property type="match status" value="1"/>
</dbReference>
<feature type="transmembrane region" description="Helical" evidence="5">
    <location>
        <begin position="40"/>
        <end position="62"/>
    </location>
</feature>
<comment type="subcellular location">
    <subcellularLocation>
        <location evidence="1">Membrane</location>
    </subcellularLocation>
</comment>
<evidence type="ECO:0000259" key="6">
    <source>
        <dbReference type="Pfam" id="PF04116"/>
    </source>
</evidence>
<name>A0AAV7TZJ3_PLEWA</name>
<comment type="caution">
    <text evidence="7">The sequence shown here is derived from an EMBL/GenBank/DDBJ whole genome shotgun (WGS) entry which is preliminary data.</text>
</comment>
<feature type="transmembrane region" description="Helical" evidence="5">
    <location>
        <begin position="127"/>
        <end position="145"/>
    </location>
</feature>
<proteinExistence type="predicted"/>
<feature type="transmembrane region" description="Helical" evidence="5">
    <location>
        <begin position="83"/>
        <end position="107"/>
    </location>
</feature>
<dbReference type="PANTHER" id="PTHR11863">
    <property type="entry name" value="STEROL DESATURASE"/>
    <property type="match status" value="1"/>
</dbReference>
<keyword evidence="3 5" id="KW-1133">Transmembrane helix</keyword>
<keyword evidence="2 5" id="KW-0812">Transmembrane</keyword>
<evidence type="ECO:0000256" key="3">
    <source>
        <dbReference type="ARBA" id="ARBA00022989"/>
    </source>
</evidence>
<dbReference type="GO" id="GO:0016491">
    <property type="term" value="F:oxidoreductase activity"/>
    <property type="evidence" value="ECO:0007669"/>
    <property type="project" value="InterPro"/>
</dbReference>